<dbReference type="GO" id="GO:0005524">
    <property type="term" value="F:ATP binding"/>
    <property type="evidence" value="ECO:0007669"/>
    <property type="project" value="UniProtKB-KW"/>
</dbReference>
<name>A0A7S8HGJ2_9BACI</name>
<keyword evidence="3" id="KW-0436">Ligase</keyword>
<dbReference type="EC" id="6.2.1.1" evidence="2"/>
<dbReference type="Gene3D" id="3.40.50.12780">
    <property type="entry name" value="N-terminal domain of ligase-like"/>
    <property type="match status" value="1"/>
</dbReference>
<organism evidence="9 10">
    <name type="scientific">Mangrovibacillus cuniculi</name>
    <dbReference type="NCBI Taxonomy" id="2593652"/>
    <lineage>
        <taxon>Bacteria</taxon>
        <taxon>Bacillati</taxon>
        <taxon>Bacillota</taxon>
        <taxon>Bacilli</taxon>
        <taxon>Bacillales</taxon>
        <taxon>Bacillaceae</taxon>
        <taxon>Mangrovibacillus</taxon>
    </lineage>
</organism>
<dbReference type="InterPro" id="IPR000873">
    <property type="entry name" value="AMP-dep_synth/lig_dom"/>
</dbReference>
<dbReference type="PANTHER" id="PTHR24095">
    <property type="entry name" value="ACETYL-COENZYME A SYNTHETASE"/>
    <property type="match status" value="1"/>
</dbReference>
<evidence type="ECO:0000256" key="5">
    <source>
        <dbReference type="ARBA" id="ARBA00022840"/>
    </source>
</evidence>
<dbReference type="InterPro" id="IPR045851">
    <property type="entry name" value="AMP-bd_C_sf"/>
</dbReference>
<protein>
    <recommendedName>
        <fullName evidence="2">acetate--CoA ligase</fullName>
        <ecNumber evidence="2">6.2.1.1</ecNumber>
    </recommendedName>
</protein>
<evidence type="ECO:0000259" key="7">
    <source>
        <dbReference type="Pfam" id="PF00501"/>
    </source>
</evidence>
<dbReference type="Pfam" id="PF00501">
    <property type="entry name" value="AMP-binding"/>
    <property type="match status" value="1"/>
</dbReference>
<evidence type="ECO:0000313" key="9">
    <source>
        <dbReference type="EMBL" id="QPC47480.1"/>
    </source>
</evidence>
<gene>
    <name evidence="9" type="ORF">G8O30_11250</name>
</gene>
<proteinExistence type="inferred from homology"/>
<dbReference type="Proteomes" id="UP000593626">
    <property type="component" value="Chromosome"/>
</dbReference>
<reference evidence="9 10" key="1">
    <citation type="submission" date="2019-07" db="EMBL/GenBank/DDBJ databases">
        <title>Genome sequence of 2 isolates from Red Sea Mangroves.</title>
        <authorList>
            <person name="Sefrji F."/>
            <person name="Michoud G."/>
            <person name="Merlino G."/>
            <person name="Daffonchio D."/>
        </authorList>
    </citation>
    <scope>NUCLEOTIDE SEQUENCE [LARGE SCALE GENOMIC DNA]</scope>
    <source>
        <strain evidence="9 10">R1DC41</strain>
    </source>
</reference>
<dbReference type="PANTHER" id="PTHR24095:SF14">
    <property type="entry name" value="ACETYL-COENZYME A SYNTHETASE 1"/>
    <property type="match status" value="1"/>
</dbReference>
<dbReference type="FunFam" id="3.30.300.30:FF:000005">
    <property type="entry name" value="Acyl-coenzyme A synthetase ACSM5, mitochondrial"/>
    <property type="match status" value="1"/>
</dbReference>
<evidence type="ECO:0000256" key="6">
    <source>
        <dbReference type="ARBA" id="ARBA00022990"/>
    </source>
</evidence>
<evidence type="ECO:0000256" key="3">
    <source>
        <dbReference type="ARBA" id="ARBA00022598"/>
    </source>
</evidence>
<dbReference type="Pfam" id="PF13193">
    <property type="entry name" value="AMP-binding_C"/>
    <property type="match status" value="1"/>
</dbReference>
<evidence type="ECO:0000313" key="10">
    <source>
        <dbReference type="Proteomes" id="UP000593626"/>
    </source>
</evidence>
<keyword evidence="10" id="KW-1185">Reference proteome</keyword>
<dbReference type="GO" id="GO:0006085">
    <property type="term" value="P:acetyl-CoA biosynthetic process"/>
    <property type="evidence" value="ECO:0007669"/>
    <property type="project" value="TreeGrafter"/>
</dbReference>
<dbReference type="Gene3D" id="3.30.300.30">
    <property type="match status" value="1"/>
</dbReference>
<keyword evidence="4" id="KW-0547">Nucleotide-binding</keyword>
<dbReference type="GO" id="GO:0005829">
    <property type="term" value="C:cytosol"/>
    <property type="evidence" value="ECO:0007669"/>
    <property type="project" value="TreeGrafter"/>
</dbReference>
<dbReference type="GO" id="GO:0003987">
    <property type="term" value="F:acetate-CoA ligase activity"/>
    <property type="evidence" value="ECO:0007669"/>
    <property type="project" value="UniProtKB-EC"/>
</dbReference>
<dbReference type="InterPro" id="IPR025110">
    <property type="entry name" value="AMP-bd_C"/>
</dbReference>
<evidence type="ECO:0000256" key="4">
    <source>
        <dbReference type="ARBA" id="ARBA00022741"/>
    </source>
</evidence>
<evidence type="ECO:0000256" key="2">
    <source>
        <dbReference type="ARBA" id="ARBA00013275"/>
    </source>
</evidence>
<dbReference type="InterPro" id="IPR042099">
    <property type="entry name" value="ANL_N_sf"/>
</dbReference>
<dbReference type="AlphaFoldDB" id="A0A7S8HGJ2"/>
<dbReference type="RefSeq" id="WP_239672150.1">
    <property type="nucleotide sequence ID" value="NZ_CP049742.1"/>
</dbReference>
<dbReference type="EMBL" id="CP049742">
    <property type="protein sequence ID" value="QPC47480.1"/>
    <property type="molecule type" value="Genomic_DNA"/>
</dbReference>
<evidence type="ECO:0000259" key="8">
    <source>
        <dbReference type="Pfam" id="PF13193"/>
    </source>
</evidence>
<evidence type="ECO:0000256" key="1">
    <source>
        <dbReference type="ARBA" id="ARBA00006432"/>
    </source>
</evidence>
<dbReference type="KEGG" id="mcui:G8O30_11250"/>
<feature type="domain" description="AMP-binding enzyme C-terminal" evidence="8">
    <location>
        <begin position="432"/>
        <end position="509"/>
    </location>
</feature>
<keyword evidence="5" id="KW-0067">ATP-binding</keyword>
<comment type="similarity">
    <text evidence="1">Belongs to the ATP-dependent AMP-binding enzyme family.</text>
</comment>
<accession>A0A7S8HGJ2</accession>
<sequence length="529" mass="59449">MSIRQNLAYQAIDRHIEEGHGDDIAITFVDEGVISRYSYHWLKLETDLWGARLKELGVKKGDLVYTFFPKHLDGHVALLSVVKIGAVAVPLFESFMEEALYDRMEDGGGSVILTHTEFVDRIPLERLSQRVTVLVTNIKQDGDTFRSFSSISATTIDHVTEAVSPDDPLNIHYTSGSTGKPKGIVHAHRVVSLQRKTGREVLAIHPKTVYWCTAHLGWVTGTVYGAFAPFLNRANVVIVNGRFSPNVWYEAIEQVGVEVWYSAPTAFRLLMAADPNVLEAYDLSSLREIASVGEPLNPEIVTWGRREYGLTIRDTWWMTETGSQMIVNLPGDEVRLGSMGKPLPWVTIAILNDNGEVLPKGELGHLAIKSPWESMMKEVWNNPEKYQSYFALNKDWYLSGDLAVQDHDEYVYFQGRSDDMINSSGERIGPFEVESRLIEHPAVAEAGVVGKPDPVRGEIVKAFLVLNESYQKQNPDQLLKEIRQFVKETLSPHAAPRELEILSELPKTAISGKILRRELKKRDIAIEVS</sequence>
<dbReference type="InterPro" id="IPR020845">
    <property type="entry name" value="AMP-binding_CS"/>
</dbReference>
<dbReference type="PROSITE" id="PS00455">
    <property type="entry name" value="AMP_BINDING"/>
    <property type="match status" value="1"/>
</dbReference>
<dbReference type="SUPFAM" id="SSF56801">
    <property type="entry name" value="Acetyl-CoA synthetase-like"/>
    <property type="match status" value="1"/>
</dbReference>
<keyword evidence="6" id="KW-0007">Acetylation</keyword>
<feature type="domain" description="AMP-dependent synthetase/ligase" evidence="7">
    <location>
        <begin position="18"/>
        <end position="378"/>
    </location>
</feature>